<keyword evidence="2" id="KW-1185">Reference proteome</keyword>
<sequence length="818" mass="93466">MATSYVWPYDEADKAIVFRPPGYSGTNCSFLASHYSDPNATFTVDPNPDIAGIGVILAFLISAYATLLFTICAYWTGLVPDELLNAVDKRFFGAKSERRPGWSEAFQEGIRAFSDQQIITGIAVLAAAFAGFETVSVYHWRTVVYLAWMSSNVHLTTLTVLRRLLQANTAARALRLTGMLVLFVLLVAALVPTASDSFGNAGSNVPYAGSWYLRPLAFTPADPAACFWQRRYMDGPTMDSVISFAMLTSSYVWKVTGLFGRSHKLAREFLRNRPARAVPPLIRRAALWRSRSRRVVYWLTAWPYSLVVGLYVLYMAVFDFMDSFAASILVLTISLVWGTLNLVLPRAFMSKWVGSDESEWNFGQYLPVMLLLLPVMSIIEEFSVSVTVIDVPSPEQQQHDRLYASRFFKSLVWVTNLCIILAAIFVLFMRYLALVNGKAKPMDSNDGSQYEIPETDPDDAKHLRNDVRTMAPKRDGEDTDITTDPLFFDKVLKPRNLVVVSGLAEAKKQCVWNHFLVEEAPEDTSTYYRGISGLSKTTLWMPGDYSFVEEIVIEYQAMIQYWQNELEFVSYCTEKVLKRELRRPNMPKSRTWQAERLLNYSIKPFGHWKEPPVEFDMDTTKRYGWDLFPDVAYWLSLQDHTPKDRTFMEDYVQVHDQRLLCPYFSGEFKNDDRDEDAKSRDQLAAAAMMALYNRWQLRKDAQVAIGCEWGEMNHQDIRHYGATLQREAFTIWGFTPIINNSEWHGCKMLKLTSGYFNEEIGVTTFRDWINEIHRWGLTIHGPSVYADALAASQPRPQQAETSPITLKRARDNSGEELF</sequence>
<keyword evidence="1" id="KW-0808">Transferase</keyword>
<name>A0ACB5S4I2_9PEZI</name>
<evidence type="ECO:0000313" key="1">
    <source>
        <dbReference type="EMBL" id="GME27623.1"/>
    </source>
</evidence>
<dbReference type="EMBL" id="BSXG01000039">
    <property type="protein sequence ID" value="GME27623.1"/>
    <property type="molecule type" value="Genomic_DNA"/>
</dbReference>
<reference evidence="1" key="1">
    <citation type="submission" date="2024-09" db="EMBL/GenBank/DDBJ databases">
        <title>Draft Genome Sequences of Neofusicoccum parvum.</title>
        <authorList>
            <person name="Ashida A."/>
            <person name="Camagna M."/>
            <person name="Tanaka A."/>
            <person name="Takemoto D."/>
        </authorList>
    </citation>
    <scope>NUCLEOTIDE SEQUENCE</scope>
    <source>
        <strain evidence="1">PPO83</strain>
    </source>
</reference>
<evidence type="ECO:0000313" key="2">
    <source>
        <dbReference type="Proteomes" id="UP001165186"/>
    </source>
</evidence>
<protein>
    <submittedName>
        <fullName evidence="1">UDP-glucosyl transferase family protein</fullName>
    </submittedName>
</protein>
<accession>A0ACB5S4I2</accession>
<comment type="caution">
    <text evidence="1">The sequence shown here is derived from an EMBL/GenBank/DDBJ whole genome shotgun (WGS) entry which is preliminary data.</text>
</comment>
<gene>
    <name evidence="1" type="primary">g9882</name>
    <name evidence="1" type="ORF">NpPPO83_00009882</name>
</gene>
<dbReference type="Proteomes" id="UP001165186">
    <property type="component" value="Unassembled WGS sequence"/>
</dbReference>
<organism evidence="1 2">
    <name type="scientific">Neofusicoccum parvum</name>
    <dbReference type="NCBI Taxonomy" id="310453"/>
    <lineage>
        <taxon>Eukaryota</taxon>
        <taxon>Fungi</taxon>
        <taxon>Dikarya</taxon>
        <taxon>Ascomycota</taxon>
        <taxon>Pezizomycotina</taxon>
        <taxon>Dothideomycetes</taxon>
        <taxon>Dothideomycetes incertae sedis</taxon>
        <taxon>Botryosphaeriales</taxon>
        <taxon>Botryosphaeriaceae</taxon>
        <taxon>Neofusicoccum</taxon>
    </lineage>
</organism>
<proteinExistence type="predicted"/>